<organism evidence="2 3">
    <name type="scientific">Candidatus Taylorbacteria bacterium RIFCSPHIGHO2_01_FULL_51_15</name>
    <dbReference type="NCBI Taxonomy" id="1802304"/>
    <lineage>
        <taxon>Bacteria</taxon>
        <taxon>Candidatus Tayloriibacteriota</taxon>
    </lineage>
</organism>
<evidence type="ECO:0008006" key="4">
    <source>
        <dbReference type="Google" id="ProtNLM"/>
    </source>
</evidence>
<dbReference type="InterPro" id="IPR027981">
    <property type="entry name" value="DUF4446"/>
</dbReference>
<evidence type="ECO:0000313" key="2">
    <source>
        <dbReference type="EMBL" id="OHA21401.1"/>
    </source>
</evidence>
<sequence length="156" mass="17686">MVLDTNTLLTIFAGGMVVAILLGVHTEWKVYRLLKGKSGKSLEEVIIRNASDIEKFRKFRKELEVYLESVEKRLCKSVRGIGTVRFNPFKGTGEGGNQSFATAFLDEKENGVILSTLYTRERVGIYAKPLKNGKSEYELTEEEKHALREAKEKLRS</sequence>
<dbReference type="Proteomes" id="UP000178121">
    <property type="component" value="Unassembled WGS sequence"/>
</dbReference>
<dbReference type="EMBL" id="MHRI01000009">
    <property type="protein sequence ID" value="OHA21401.1"/>
    <property type="molecule type" value="Genomic_DNA"/>
</dbReference>
<feature type="transmembrane region" description="Helical" evidence="1">
    <location>
        <begin position="6"/>
        <end position="24"/>
    </location>
</feature>
<protein>
    <recommendedName>
        <fullName evidence="4">DUF4446 domain-containing protein</fullName>
    </recommendedName>
</protein>
<evidence type="ECO:0000313" key="3">
    <source>
        <dbReference type="Proteomes" id="UP000178121"/>
    </source>
</evidence>
<keyword evidence="1" id="KW-0472">Membrane</keyword>
<comment type="caution">
    <text evidence="2">The sequence shown here is derived from an EMBL/GenBank/DDBJ whole genome shotgun (WGS) entry which is preliminary data.</text>
</comment>
<keyword evidence="1" id="KW-1133">Transmembrane helix</keyword>
<evidence type="ECO:0000256" key="1">
    <source>
        <dbReference type="SAM" id="Phobius"/>
    </source>
</evidence>
<accession>A0A1G2MEC6</accession>
<gene>
    <name evidence="2" type="ORF">A2849_00215</name>
</gene>
<dbReference type="Pfam" id="PF14584">
    <property type="entry name" value="DUF4446"/>
    <property type="match status" value="1"/>
</dbReference>
<proteinExistence type="predicted"/>
<keyword evidence="1" id="KW-0812">Transmembrane</keyword>
<dbReference type="AlphaFoldDB" id="A0A1G2MEC6"/>
<name>A0A1G2MEC6_9BACT</name>
<reference evidence="2 3" key="1">
    <citation type="journal article" date="2016" name="Nat. Commun.">
        <title>Thousands of microbial genomes shed light on interconnected biogeochemical processes in an aquifer system.</title>
        <authorList>
            <person name="Anantharaman K."/>
            <person name="Brown C.T."/>
            <person name="Hug L.A."/>
            <person name="Sharon I."/>
            <person name="Castelle C.J."/>
            <person name="Probst A.J."/>
            <person name="Thomas B.C."/>
            <person name="Singh A."/>
            <person name="Wilkins M.J."/>
            <person name="Karaoz U."/>
            <person name="Brodie E.L."/>
            <person name="Williams K.H."/>
            <person name="Hubbard S.S."/>
            <person name="Banfield J.F."/>
        </authorList>
    </citation>
    <scope>NUCLEOTIDE SEQUENCE [LARGE SCALE GENOMIC DNA]</scope>
</reference>